<keyword evidence="2" id="KW-1185">Reference proteome</keyword>
<dbReference type="HOGENOM" id="CLU_3315943_0_0_5"/>
<dbReference type="KEGG" id="rhl:LPU83_1918"/>
<sequence length="39" mass="4157">MKLSGNTILITGSTSGITFSSLSIVQDHVKPRCGTYDVE</sequence>
<protein>
    <submittedName>
        <fullName evidence="1">Uncharacterized protein</fullName>
    </submittedName>
</protein>
<evidence type="ECO:0000313" key="1">
    <source>
        <dbReference type="EMBL" id="CDM57579.1"/>
    </source>
</evidence>
<reference evidence="1" key="1">
    <citation type="submission" date="2013-11" db="EMBL/GenBank/DDBJ databases">
        <title>Draft genome sequence of the broad-host-range Rhizobium sp. LPU83 strain, a member of the low-genetic diversity Oregon-like Rhizobium sp. group.</title>
        <authorList>
            <person name="Wibberg D."/>
            <person name="Puehler A."/>
            <person name="Schlueter A."/>
        </authorList>
    </citation>
    <scope>NUCLEOTIDE SEQUENCE [LARGE SCALE GENOMIC DNA]</scope>
    <source>
        <strain evidence="1">LPU83</strain>
    </source>
</reference>
<organism evidence="1 2">
    <name type="scientific">Rhizobium favelukesii</name>
    <dbReference type="NCBI Taxonomy" id="348824"/>
    <lineage>
        <taxon>Bacteria</taxon>
        <taxon>Pseudomonadati</taxon>
        <taxon>Pseudomonadota</taxon>
        <taxon>Alphaproteobacteria</taxon>
        <taxon>Hyphomicrobiales</taxon>
        <taxon>Rhizobiaceae</taxon>
        <taxon>Rhizobium/Agrobacterium group</taxon>
        <taxon>Rhizobium</taxon>
    </lineage>
</organism>
<dbReference type="PATRIC" id="fig|348824.6.peg.2063"/>
<dbReference type="Proteomes" id="UP000019443">
    <property type="component" value="Chromosome"/>
</dbReference>
<evidence type="ECO:0000313" key="2">
    <source>
        <dbReference type="Proteomes" id="UP000019443"/>
    </source>
</evidence>
<dbReference type="AlphaFoldDB" id="W6R9I3"/>
<gene>
    <name evidence="1" type="ORF">LPU83_1918</name>
</gene>
<name>W6R9I3_9HYPH</name>
<proteinExistence type="predicted"/>
<accession>W6R9I3</accession>
<dbReference type="EMBL" id="HG916852">
    <property type="protein sequence ID" value="CDM57579.1"/>
    <property type="molecule type" value="Genomic_DNA"/>
</dbReference>